<keyword evidence="2" id="KW-0808">Transferase</keyword>
<evidence type="ECO:0000313" key="3">
    <source>
        <dbReference type="Proteomes" id="UP000186895"/>
    </source>
</evidence>
<dbReference type="Proteomes" id="UP000186895">
    <property type="component" value="Unassembled WGS sequence"/>
</dbReference>
<dbReference type="Gene3D" id="3.40.50.150">
    <property type="entry name" value="Vaccinia Virus protein VP39"/>
    <property type="match status" value="1"/>
</dbReference>
<proteinExistence type="predicted"/>
<organism evidence="2 3">
    <name type="scientific">Marinobacterium stanieri</name>
    <dbReference type="NCBI Taxonomy" id="49186"/>
    <lineage>
        <taxon>Bacteria</taxon>
        <taxon>Pseudomonadati</taxon>
        <taxon>Pseudomonadota</taxon>
        <taxon>Gammaproteobacteria</taxon>
        <taxon>Oceanospirillales</taxon>
        <taxon>Oceanospirillaceae</taxon>
        <taxon>Marinobacterium</taxon>
    </lineage>
</organism>
<accession>A0A1N6RJJ1</accession>
<dbReference type="EMBL" id="FTMN01000003">
    <property type="protein sequence ID" value="SIQ28965.1"/>
    <property type="molecule type" value="Genomic_DNA"/>
</dbReference>
<dbReference type="SUPFAM" id="SSF53335">
    <property type="entry name" value="S-adenosyl-L-methionine-dependent methyltransferases"/>
    <property type="match status" value="1"/>
</dbReference>
<dbReference type="GO" id="GO:0008757">
    <property type="term" value="F:S-adenosylmethionine-dependent methyltransferase activity"/>
    <property type="evidence" value="ECO:0007669"/>
    <property type="project" value="InterPro"/>
</dbReference>
<gene>
    <name evidence="2" type="ORF">SAMN05421647_103370</name>
</gene>
<name>A0A1N6RJJ1_9GAMM</name>
<protein>
    <submittedName>
        <fullName evidence="2">Methyltransferase domain-containing protein</fullName>
    </submittedName>
</protein>
<feature type="domain" description="Methyltransferase type 11" evidence="1">
    <location>
        <begin position="83"/>
        <end position="131"/>
    </location>
</feature>
<reference evidence="2 3" key="1">
    <citation type="submission" date="2017-01" db="EMBL/GenBank/DDBJ databases">
        <authorList>
            <person name="Mah S.A."/>
            <person name="Swanson W.J."/>
            <person name="Moy G.W."/>
            <person name="Vacquier V.D."/>
        </authorList>
    </citation>
    <scope>NUCLEOTIDE SEQUENCE [LARGE SCALE GENOMIC DNA]</scope>
    <source>
        <strain evidence="2 3">DSM 7027</strain>
    </source>
</reference>
<dbReference type="STRING" id="49186.SAMN05421647_103370"/>
<evidence type="ECO:0000313" key="2">
    <source>
        <dbReference type="EMBL" id="SIQ28965.1"/>
    </source>
</evidence>
<dbReference type="eggNOG" id="COG2226">
    <property type="taxonomic scope" value="Bacteria"/>
</dbReference>
<dbReference type="Pfam" id="PF08241">
    <property type="entry name" value="Methyltransf_11"/>
    <property type="match status" value="1"/>
</dbReference>
<dbReference type="InterPro" id="IPR029063">
    <property type="entry name" value="SAM-dependent_MTases_sf"/>
</dbReference>
<dbReference type="GO" id="GO:0032259">
    <property type="term" value="P:methylation"/>
    <property type="evidence" value="ECO:0007669"/>
    <property type="project" value="UniProtKB-KW"/>
</dbReference>
<dbReference type="CDD" id="cd02440">
    <property type="entry name" value="AdoMet_MTases"/>
    <property type="match status" value="1"/>
</dbReference>
<keyword evidence="3" id="KW-1185">Reference proteome</keyword>
<dbReference type="AlphaFoldDB" id="A0A1N6RJJ1"/>
<sequence>MKFSAQMPQHKLAPLLAEWFDSELGQELIEHERALAEQVLPTLFGYHLLQVGYDCRQTLFETSPVSRKVMLIPAMQLGAGPFTILAEHEELPVLNNEVDVVILHHALDFATNPHQVLREAARVLRPGGHLVSFSFNPASYWGLRRLTRRRVPPMWSGHFIRLGRLHDWLSLLEMTELKTRSACHHLPLKSPKWRQRLRWFEKLSQRVPMHSGATMMVLARKDVVGMTPIKPEWRRRRILSMPVPEPKPTARG</sequence>
<evidence type="ECO:0000259" key="1">
    <source>
        <dbReference type="Pfam" id="PF08241"/>
    </source>
</evidence>
<keyword evidence="2" id="KW-0489">Methyltransferase</keyword>
<dbReference type="InterPro" id="IPR013216">
    <property type="entry name" value="Methyltransf_11"/>
</dbReference>